<keyword evidence="8" id="KW-1185">Reference proteome</keyword>
<keyword evidence="2" id="KW-0229">DNA integration</keyword>
<feature type="compositionally biased region" description="Basic and acidic residues" evidence="5">
    <location>
        <begin position="247"/>
        <end position="256"/>
    </location>
</feature>
<evidence type="ECO:0000256" key="3">
    <source>
        <dbReference type="ARBA" id="ARBA00023172"/>
    </source>
</evidence>
<feature type="region of interest" description="Disordered" evidence="5">
    <location>
        <begin position="236"/>
        <end position="256"/>
    </location>
</feature>
<dbReference type="InterPro" id="IPR011010">
    <property type="entry name" value="DNA_brk_join_enz"/>
</dbReference>
<dbReference type="InterPro" id="IPR025166">
    <property type="entry name" value="Integrase_DNA_bind_dom"/>
</dbReference>
<protein>
    <submittedName>
        <fullName evidence="7">Tyrosine-type recombinase/integrase</fullName>
    </submittedName>
</protein>
<accession>A0ABW7H0B4</accession>
<keyword evidence="3" id="KW-0233">DNA recombination</keyword>
<dbReference type="InterPro" id="IPR038488">
    <property type="entry name" value="Integrase_DNA-bd_sf"/>
</dbReference>
<dbReference type="SUPFAM" id="SSF56349">
    <property type="entry name" value="DNA breaking-rejoining enzymes"/>
    <property type="match status" value="1"/>
</dbReference>
<dbReference type="PANTHER" id="PTHR30629">
    <property type="entry name" value="PROPHAGE INTEGRASE"/>
    <property type="match status" value="1"/>
</dbReference>
<organism evidence="7 8">
    <name type="scientific">Pelomonas baiyunensis</name>
    <dbReference type="NCBI Taxonomy" id="3299026"/>
    <lineage>
        <taxon>Bacteria</taxon>
        <taxon>Pseudomonadati</taxon>
        <taxon>Pseudomonadota</taxon>
        <taxon>Betaproteobacteria</taxon>
        <taxon>Burkholderiales</taxon>
        <taxon>Sphaerotilaceae</taxon>
        <taxon>Roseateles</taxon>
    </lineage>
</organism>
<proteinExistence type="inferred from homology"/>
<evidence type="ECO:0000313" key="7">
    <source>
        <dbReference type="EMBL" id="MFG6467522.1"/>
    </source>
</evidence>
<dbReference type="InterPro" id="IPR002104">
    <property type="entry name" value="Integrase_catalytic"/>
</dbReference>
<evidence type="ECO:0000256" key="4">
    <source>
        <dbReference type="SAM" id="Coils"/>
    </source>
</evidence>
<evidence type="ECO:0000256" key="2">
    <source>
        <dbReference type="ARBA" id="ARBA00022908"/>
    </source>
</evidence>
<dbReference type="Pfam" id="PF13356">
    <property type="entry name" value="Arm-DNA-bind_3"/>
    <property type="match status" value="1"/>
</dbReference>
<dbReference type="PROSITE" id="PS51898">
    <property type="entry name" value="TYR_RECOMBINASE"/>
    <property type="match status" value="1"/>
</dbReference>
<keyword evidence="4" id="KW-0175">Coiled coil</keyword>
<dbReference type="EMBL" id="JBIGIB010000003">
    <property type="protein sequence ID" value="MFG6467522.1"/>
    <property type="molecule type" value="Genomic_DNA"/>
</dbReference>
<feature type="coiled-coil region" evidence="4">
    <location>
        <begin position="101"/>
        <end position="128"/>
    </location>
</feature>
<dbReference type="Gene3D" id="1.10.443.10">
    <property type="entry name" value="Intergrase catalytic core"/>
    <property type="match status" value="1"/>
</dbReference>
<evidence type="ECO:0000256" key="1">
    <source>
        <dbReference type="ARBA" id="ARBA00008857"/>
    </source>
</evidence>
<comment type="caution">
    <text evidence="7">The sequence shown here is derived from an EMBL/GenBank/DDBJ whole genome shotgun (WGS) entry which is preliminary data.</text>
</comment>
<comment type="similarity">
    <text evidence="1">Belongs to the 'phage' integrase family.</text>
</comment>
<dbReference type="Gene3D" id="3.30.160.390">
    <property type="entry name" value="Integrase, DNA-binding domain"/>
    <property type="match status" value="1"/>
</dbReference>
<evidence type="ECO:0000313" key="8">
    <source>
        <dbReference type="Proteomes" id="UP001606303"/>
    </source>
</evidence>
<dbReference type="Pfam" id="PF00589">
    <property type="entry name" value="Phage_integrase"/>
    <property type="match status" value="1"/>
</dbReference>
<gene>
    <name evidence="7" type="ORF">ACG01O_12940</name>
</gene>
<name>A0ABW7H0B4_9BURK</name>
<dbReference type="PANTHER" id="PTHR30629:SF6">
    <property type="entry name" value="PROPHAGE INTEGRASE INTA-RELATED"/>
    <property type="match status" value="1"/>
</dbReference>
<dbReference type="Proteomes" id="UP001606303">
    <property type="component" value="Unassembled WGS sequence"/>
</dbReference>
<dbReference type="InterPro" id="IPR050808">
    <property type="entry name" value="Phage_Integrase"/>
</dbReference>
<dbReference type="RefSeq" id="WP_394385176.1">
    <property type="nucleotide sequence ID" value="NZ_JBIGIB010000003.1"/>
</dbReference>
<dbReference type="InterPro" id="IPR013762">
    <property type="entry name" value="Integrase-like_cat_sf"/>
</dbReference>
<reference evidence="7 8" key="1">
    <citation type="submission" date="2024-08" db="EMBL/GenBank/DDBJ databases">
        <authorList>
            <person name="Lu H."/>
        </authorList>
    </citation>
    <scope>NUCLEOTIDE SEQUENCE [LARGE SCALE GENOMIC DNA]</scope>
    <source>
        <strain evidence="7 8">BYS87W</strain>
    </source>
</reference>
<sequence length="487" mass="53851">MARRKAGADIDLSKPHDLTAGLIDGLACPAGMQQAFLRDSETKGLRVRVTAAGAKAFVFESKVNGKTLRRTIGDAKAWSIKDARIEANRLRVLVDQKQDPRELEKQQAEEAARREAQALAEAKAAEAEAAAMALTVGQAWARYLAERRPHWGARTYADHLKAAQAGGDERKRRPGVLTKPGPLAPLMAMRLVDLDAAAVEAWAKREAPDRPARVRLALRLMKAFLRWAAEEPDLKGRANPAAASAKKAREAAGRPKVRNDYLQREQLATWFKHVQAIPNPVISAYLQCLLLTGARREELAALRWEEVNTQWRGIDMKDKIEGRRAVPLTPYVAHLLARLPRRNEWVFSSARTLALDPKNTKRRELRHAKAGTLAPAGDVTTTSESGRITAPDIAHRRACAAAGLEGLTLHGLRRSFASLCEWLDIPGGISAQIQGHAPQGVREQNYIRRPLDLLRVHHERIEAWILEQAGVQFEAASVNPTQLRAVT</sequence>
<evidence type="ECO:0000259" key="6">
    <source>
        <dbReference type="PROSITE" id="PS51898"/>
    </source>
</evidence>
<evidence type="ECO:0000256" key="5">
    <source>
        <dbReference type="SAM" id="MobiDB-lite"/>
    </source>
</evidence>
<feature type="domain" description="Tyr recombinase" evidence="6">
    <location>
        <begin position="257"/>
        <end position="459"/>
    </location>
</feature>